<protein>
    <submittedName>
        <fullName evidence="1">Uncharacterized protein</fullName>
    </submittedName>
</protein>
<keyword evidence="2" id="KW-1185">Reference proteome</keyword>
<comment type="caution">
    <text evidence="1">The sequence shown here is derived from an EMBL/GenBank/DDBJ whole genome shotgun (WGS) entry which is preliminary data.</text>
</comment>
<sequence>MANTLRATPTLVTGRGEVGALEWSFWRAESSAAISQQLHSWFVPAQNRKRPGPQLSTMSTAWLSQQQLRLPGPGGPLTPPLRCSAPNTGVLSPLAPRHPFRVPAAAVRLRPASLTLNP</sequence>
<dbReference type="Proteomes" id="UP001177744">
    <property type="component" value="Unassembled WGS sequence"/>
</dbReference>
<accession>A0AA40HH34</accession>
<evidence type="ECO:0000313" key="2">
    <source>
        <dbReference type="Proteomes" id="UP001177744"/>
    </source>
</evidence>
<evidence type="ECO:0000313" key="1">
    <source>
        <dbReference type="EMBL" id="KAK1330702.1"/>
    </source>
</evidence>
<gene>
    <name evidence="1" type="ORF">QTO34_008640</name>
</gene>
<reference evidence="1" key="1">
    <citation type="submission" date="2023-06" db="EMBL/GenBank/DDBJ databases">
        <title>Reference genome for the Northern bat (Eptesicus nilssonii), a most northern bat species.</title>
        <authorList>
            <person name="Laine V.N."/>
            <person name="Pulliainen A.T."/>
            <person name="Lilley T.M."/>
        </authorList>
    </citation>
    <scope>NUCLEOTIDE SEQUENCE</scope>
    <source>
        <strain evidence="1">BLF_Eptnil</strain>
        <tissue evidence="1">Kidney</tissue>
    </source>
</reference>
<dbReference type="AlphaFoldDB" id="A0AA40HH34"/>
<name>A0AA40HH34_CNENI</name>
<dbReference type="EMBL" id="JAULJE010000020">
    <property type="protein sequence ID" value="KAK1330702.1"/>
    <property type="molecule type" value="Genomic_DNA"/>
</dbReference>
<proteinExistence type="predicted"/>
<organism evidence="1 2">
    <name type="scientific">Cnephaeus nilssonii</name>
    <name type="common">Northern bat</name>
    <name type="synonym">Eptesicus nilssonii</name>
    <dbReference type="NCBI Taxonomy" id="3371016"/>
    <lineage>
        <taxon>Eukaryota</taxon>
        <taxon>Metazoa</taxon>
        <taxon>Chordata</taxon>
        <taxon>Craniata</taxon>
        <taxon>Vertebrata</taxon>
        <taxon>Euteleostomi</taxon>
        <taxon>Mammalia</taxon>
        <taxon>Eutheria</taxon>
        <taxon>Laurasiatheria</taxon>
        <taxon>Chiroptera</taxon>
        <taxon>Yangochiroptera</taxon>
        <taxon>Vespertilionidae</taxon>
        <taxon>Cnephaeus</taxon>
    </lineage>
</organism>